<proteinExistence type="predicted"/>
<evidence type="ECO:0000259" key="2">
    <source>
        <dbReference type="Pfam" id="PF13240"/>
    </source>
</evidence>
<evidence type="ECO:0000313" key="4">
    <source>
        <dbReference type="Proteomes" id="UP001208689"/>
    </source>
</evidence>
<name>A0ABY6I1R6_9ARCH</name>
<dbReference type="InterPro" id="IPR026870">
    <property type="entry name" value="Zinc_ribbon_dom"/>
</dbReference>
<dbReference type="EMBL" id="CP104013">
    <property type="protein sequence ID" value="UYP48517.1"/>
    <property type="molecule type" value="Genomic_DNA"/>
</dbReference>
<keyword evidence="4" id="KW-1185">Reference proteome</keyword>
<gene>
    <name evidence="3" type="ORF">NEF87_004802</name>
</gene>
<reference evidence="3" key="1">
    <citation type="submission" date="2022-09" db="EMBL/GenBank/DDBJ databases">
        <title>Actin cytoskeleton and complex cell architecture in an #Asgard archaeon.</title>
        <authorList>
            <person name="Ponce Toledo R.I."/>
            <person name="Schleper C."/>
            <person name="Rodrigues Oliveira T."/>
            <person name="Wollweber F."/>
            <person name="Xu J."/>
            <person name="Rittmann S."/>
            <person name="Klingl A."/>
            <person name="Pilhofer M."/>
        </authorList>
    </citation>
    <scope>NUCLEOTIDE SEQUENCE</scope>
    <source>
        <strain evidence="3">B-35</strain>
    </source>
</reference>
<dbReference type="Pfam" id="PF13240">
    <property type="entry name" value="Zn_Ribbon_1"/>
    <property type="match status" value="1"/>
</dbReference>
<dbReference type="Proteomes" id="UP001208689">
    <property type="component" value="Chromosome"/>
</dbReference>
<feature type="transmembrane region" description="Helical" evidence="1">
    <location>
        <begin position="213"/>
        <end position="235"/>
    </location>
</feature>
<feature type="domain" description="Zinc-ribbon" evidence="2">
    <location>
        <begin position="296"/>
        <end position="316"/>
    </location>
</feature>
<feature type="transmembrane region" description="Helical" evidence="1">
    <location>
        <begin position="7"/>
        <end position="28"/>
    </location>
</feature>
<organism evidence="3 4">
    <name type="scientific">Candidatus Lokiarchaeum ossiferum</name>
    <dbReference type="NCBI Taxonomy" id="2951803"/>
    <lineage>
        <taxon>Archaea</taxon>
        <taxon>Promethearchaeati</taxon>
        <taxon>Promethearchaeota</taxon>
        <taxon>Promethearchaeia</taxon>
        <taxon>Promethearchaeales</taxon>
        <taxon>Promethearchaeaceae</taxon>
        <taxon>Candidatus Lokiarchaeum</taxon>
    </lineage>
</organism>
<feature type="transmembrane region" description="Helical" evidence="1">
    <location>
        <begin position="171"/>
        <end position="193"/>
    </location>
</feature>
<feature type="transmembrane region" description="Helical" evidence="1">
    <location>
        <begin position="40"/>
        <end position="60"/>
    </location>
</feature>
<accession>A0ABY6I1R6</accession>
<feature type="transmembrane region" description="Helical" evidence="1">
    <location>
        <begin position="118"/>
        <end position="146"/>
    </location>
</feature>
<keyword evidence="1" id="KW-0812">Transmembrane</keyword>
<evidence type="ECO:0000313" key="3">
    <source>
        <dbReference type="EMBL" id="UYP48517.1"/>
    </source>
</evidence>
<keyword evidence="1" id="KW-0472">Membrane</keyword>
<protein>
    <recommendedName>
        <fullName evidence="2">Zinc-ribbon domain-containing protein</fullName>
    </recommendedName>
</protein>
<feature type="transmembrane region" description="Helical" evidence="1">
    <location>
        <begin position="80"/>
        <end position="98"/>
    </location>
</feature>
<keyword evidence="1" id="KW-1133">Transmembrane helix</keyword>
<sequence>MNSMFYINLVFISFYVGLFIYCFMKINGTALNENCENKLVNIYLINLVFSIIGEVLTLLLQIRNSQSEYGYSISSNPIMVLLILSGLLGFILNCILFFKIDEKLTYNLTNGKLGIAYVVLSILGLLISFIGLPLSSVIQSILYFVYYSKLSQNGSLIPSTQSYTLWLKKAFIFLGINGIVSVISFLINFSYMFTENYTDIILFSNIFSYINRILSYIGFVYLGYGLLLTSQVPLVTAKNRSIYTSQPGYINEPNLNSGASNYQFGAPRPSIINPTNTKFNSSTTTILSSSTSDPSFCNKCGKMLASDAQFCPNCGQSR</sequence>
<evidence type="ECO:0000256" key="1">
    <source>
        <dbReference type="SAM" id="Phobius"/>
    </source>
</evidence>